<comment type="caution">
    <text evidence="1">The sequence shown here is derived from an EMBL/GenBank/DDBJ whole genome shotgun (WGS) entry which is preliminary data.</text>
</comment>
<dbReference type="AlphaFoldDB" id="A0A7W8UD24"/>
<dbReference type="SUPFAM" id="SSF46785">
    <property type="entry name" value="Winged helix' DNA-binding domain"/>
    <property type="match status" value="1"/>
</dbReference>
<dbReference type="InterPro" id="IPR036388">
    <property type="entry name" value="WH-like_DNA-bd_sf"/>
</dbReference>
<reference evidence="1 2" key="1">
    <citation type="submission" date="2020-08" db="EMBL/GenBank/DDBJ databases">
        <title>Genomic Encyclopedia of Type Strains, Phase IV (KMG-V): Genome sequencing to study the core and pangenomes of soil and plant-associated prokaryotes.</title>
        <authorList>
            <person name="Whitman W."/>
        </authorList>
    </citation>
    <scope>NUCLEOTIDE SEQUENCE [LARGE SCALE GENOMIC DNA]</scope>
    <source>
        <strain evidence="1 2">SEMIA 4084</strain>
    </source>
</reference>
<name>A0A7W8UD24_9HYPH</name>
<protein>
    <submittedName>
        <fullName evidence="1">Sulfite reductase beta subunit-like hemoprotein</fullName>
    </submittedName>
</protein>
<accession>A0A7W8UD24</accession>
<keyword evidence="2" id="KW-1185">Reference proteome</keyword>
<dbReference type="InterPro" id="IPR036390">
    <property type="entry name" value="WH_DNA-bd_sf"/>
</dbReference>
<dbReference type="Proteomes" id="UP000585507">
    <property type="component" value="Unassembled WGS sequence"/>
</dbReference>
<evidence type="ECO:0000313" key="1">
    <source>
        <dbReference type="EMBL" id="MBB5537161.1"/>
    </source>
</evidence>
<gene>
    <name evidence="1" type="ORF">GGD55_003876</name>
</gene>
<evidence type="ECO:0000313" key="2">
    <source>
        <dbReference type="Proteomes" id="UP000585507"/>
    </source>
</evidence>
<sequence>MSRPVSSDRGSSEDEIIDGSLADDDLCFVLQRTSRVISRRVDTALRATGLTAEQSLLLAAIAEAGSPRAVDLPQVLALDPSRIAANVKNLVTCHALSGLTAACL</sequence>
<organism evidence="1 2">
    <name type="scientific">Rhizobium giardinii</name>
    <dbReference type="NCBI Taxonomy" id="56731"/>
    <lineage>
        <taxon>Bacteria</taxon>
        <taxon>Pseudomonadati</taxon>
        <taxon>Pseudomonadota</taxon>
        <taxon>Alphaproteobacteria</taxon>
        <taxon>Hyphomicrobiales</taxon>
        <taxon>Rhizobiaceae</taxon>
        <taxon>Rhizobium/Agrobacterium group</taxon>
        <taxon>Rhizobium</taxon>
    </lineage>
</organism>
<dbReference type="EMBL" id="JACHBK010000008">
    <property type="protein sequence ID" value="MBB5537161.1"/>
    <property type="molecule type" value="Genomic_DNA"/>
</dbReference>
<dbReference type="Gene3D" id="1.10.10.10">
    <property type="entry name" value="Winged helix-like DNA-binding domain superfamily/Winged helix DNA-binding domain"/>
    <property type="match status" value="1"/>
</dbReference>
<proteinExistence type="predicted"/>